<evidence type="ECO:0000313" key="3">
    <source>
        <dbReference type="Proteomes" id="UP000050525"/>
    </source>
</evidence>
<keyword evidence="3" id="KW-1185">Reference proteome</keyword>
<dbReference type="GO" id="GO:0005840">
    <property type="term" value="C:ribosome"/>
    <property type="evidence" value="ECO:0007669"/>
    <property type="project" value="InterPro"/>
</dbReference>
<name>A0A151NB33_ALLMI</name>
<dbReference type="PROSITE" id="PS00701">
    <property type="entry name" value="RIBOSOMAL_L16_2"/>
    <property type="match status" value="1"/>
</dbReference>
<proteinExistence type="predicted"/>
<evidence type="ECO:0000256" key="1">
    <source>
        <dbReference type="SAM" id="MobiDB-lite"/>
    </source>
</evidence>
<dbReference type="GO" id="GO:0006412">
    <property type="term" value="P:translation"/>
    <property type="evidence" value="ECO:0007669"/>
    <property type="project" value="InterPro"/>
</dbReference>
<dbReference type="GO" id="GO:0003735">
    <property type="term" value="F:structural constituent of ribosome"/>
    <property type="evidence" value="ECO:0007669"/>
    <property type="project" value="InterPro"/>
</dbReference>
<organism evidence="2 3">
    <name type="scientific">Alligator mississippiensis</name>
    <name type="common">American alligator</name>
    <dbReference type="NCBI Taxonomy" id="8496"/>
    <lineage>
        <taxon>Eukaryota</taxon>
        <taxon>Metazoa</taxon>
        <taxon>Chordata</taxon>
        <taxon>Craniata</taxon>
        <taxon>Vertebrata</taxon>
        <taxon>Euteleostomi</taxon>
        <taxon>Archelosauria</taxon>
        <taxon>Archosauria</taxon>
        <taxon>Crocodylia</taxon>
        <taxon>Alligatoridae</taxon>
        <taxon>Alligatorinae</taxon>
        <taxon>Alligator</taxon>
    </lineage>
</organism>
<accession>A0A151NB33</accession>
<feature type="region of interest" description="Disordered" evidence="1">
    <location>
        <begin position="1"/>
        <end position="57"/>
    </location>
</feature>
<dbReference type="AlphaFoldDB" id="A0A151NB33"/>
<feature type="compositionally biased region" description="Basic and acidic residues" evidence="1">
    <location>
        <begin position="46"/>
        <end position="55"/>
    </location>
</feature>
<dbReference type="EMBL" id="AKHW03003627">
    <property type="protein sequence ID" value="KYO33986.1"/>
    <property type="molecule type" value="Genomic_DNA"/>
</dbReference>
<comment type="caution">
    <text evidence="2">The sequence shown here is derived from an EMBL/GenBank/DDBJ whole genome shotgun (WGS) entry which is preliminary data.</text>
</comment>
<sequence length="77" mass="8277">MDKQGLPSPTPQPEAPTEASGLGPCGCPSVGSSAISRSGLPYNVKPLERMGEGKGRRTSWVHLNQKSKHSLWLHPRC</sequence>
<reference evidence="2 3" key="1">
    <citation type="journal article" date="2012" name="Genome Biol.">
        <title>Sequencing three crocodilian genomes to illuminate the evolution of archosaurs and amniotes.</title>
        <authorList>
            <person name="St John J.A."/>
            <person name="Braun E.L."/>
            <person name="Isberg S.R."/>
            <person name="Miles L.G."/>
            <person name="Chong A.Y."/>
            <person name="Gongora J."/>
            <person name="Dalzell P."/>
            <person name="Moran C."/>
            <person name="Bed'hom B."/>
            <person name="Abzhanov A."/>
            <person name="Burgess S.C."/>
            <person name="Cooksey A.M."/>
            <person name="Castoe T.A."/>
            <person name="Crawford N.G."/>
            <person name="Densmore L.D."/>
            <person name="Drew J.C."/>
            <person name="Edwards S.V."/>
            <person name="Faircloth B.C."/>
            <person name="Fujita M.K."/>
            <person name="Greenwold M.J."/>
            <person name="Hoffmann F.G."/>
            <person name="Howard J.M."/>
            <person name="Iguchi T."/>
            <person name="Janes D.E."/>
            <person name="Khan S.Y."/>
            <person name="Kohno S."/>
            <person name="de Koning A.J."/>
            <person name="Lance S.L."/>
            <person name="McCarthy F.M."/>
            <person name="McCormack J.E."/>
            <person name="Merchant M.E."/>
            <person name="Peterson D.G."/>
            <person name="Pollock D.D."/>
            <person name="Pourmand N."/>
            <person name="Raney B.J."/>
            <person name="Roessler K.A."/>
            <person name="Sanford J.R."/>
            <person name="Sawyer R.H."/>
            <person name="Schmidt C.J."/>
            <person name="Triplett E.W."/>
            <person name="Tuberville T.D."/>
            <person name="Venegas-Anaya M."/>
            <person name="Howard J.T."/>
            <person name="Jarvis E.D."/>
            <person name="Guillette L.J.Jr."/>
            <person name="Glenn T.C."/>
            <person name="Green R.E."/>
            <person name="Ray D.A."/>
        </authorList>
    </citation>
    <scope>NUCLEOTIDE SEQUENCE [LARGE SCALE GENOMIC DNA]</scope>
    <source>
        <strain evidence="2">KSC_2009_1</strain>
    </source>
</reference>
<dbReference type="Proteomes" id="UP000050525">
    <property type="component" value="Unassembled WGS sequence"/>
</dbReference>
<evidence type="ECO:0000313" key="2">
    <source>
        <dbReference type="EMBL" id="KYO33986.1"/>
    </source>
</evidence>
<gene>
    <name evidence="2" type="ORF">Y1Q_0024585</name>
</gene>
<dbReference type="InterPro" id="IPR020798">
    <property type="entry name" value="Ribosomal_uL16_CS"/>
</dbReference>
<protein>
    <submittedName>
        <fullName evidence="2">Uncharacterized protein</fullName>
    </submittedName>
</protein>